<accession>A0ABQ9DA14</accession>
<protein>
    <submittedName>
        <fullName evidence="1">Uncharacterized protein</fullName>
    </submittedName>
</protein>
<comment type="caution">
    <text evidence="1">The sequence shown here is derived from an EMBL/GenBank/DDBJ whole genome shotgun (WGS) entry which is preliminary data.</text>
</comment>
<keyword evidence="2" id="KW-1185">Reference proteome</keyword>
<dbReference type="Proteomes" id="UP001145742">
    <property type="component" value="Unassembled WGS sequence"/>
</dbReference>
<sequence>MKGDSIIRTQCLDVPSGPQQYLMSLAGQVEEHIELDLPYKVHTTVISSPKALLWDSLVDLCQRRSDQMDSGPCKQSNTVLFFAVRYLEMHSTKPLLNSAEIQPEAQDIGVPGNSSNPAQHKMHRAEIVWVYFWKHCWSCFSSSAVERDDL</sequence>
<organism evidence="1 2">
    <name type="scientific">Willisornis vidua</name>
    <name type="common">Xingu scale-backed antbird</name>
    <dbReference type="NCBI Taxonomy" id="1566151"/>
    <lineage>
        <taxon>Eukaryota</taxon>
        <taxon>Metazoa</taxon>
        <taxon>Chordata</taxon>
        <taxon>Craniata</taxon>
        <taxon>Vertebrata</taxon>
        <taxon>Euteleostomi</taxon>
        <taxon>Archelosauria</taxon>
        <taxon>Archosauria</taxon>
        <taxon>Dinosauria</taxon>
        <taxon>Saurischia</taxon>
        <taxon>Theropoda</taxon>
        <taxon>Coelurosauria</taxon>
        <taxon>Aves</taxon>
        <taxon>Neognathae</taxon>
        <taxon>Neoaves</taxon>
        <taxon>Telluraves</taxon>
        <taxon>Australaves</taxon>
        <taxon>Passeriformes</taxon>
        <taxon>Thamnophilidae</taxon>
        <taxon>Willisornis</taxon>
    </lineage>
</organism>
<reference evidence="1" key="1">
    <citation type="submission" date="2019-10" db="EMBL/GenBank/DDBJ databases">
        <authorList>
            <person name="Soares A.E.R."/>
            <person name="Aleixo A."/>
            <person name="Schneider P."/>
            <person name="Miyaki C.Y."/>
            <person name="Schneider M.P."/>
            <person name="Mello C."/>
            <person name="Vasconcelos A.T.R."/>
        </authorList>
    </citation>
    <scope>NUCLEOTIDE SEQUENCE</scope>
    <source>
        <tissue evidence="1">Muscle</tissue>
    </source>
</reference>
<proteinExistence type="predicted"/>
<evidence type="ECO:0000313" key="2">
    <source>
        <dbReference type="Proteomes" id="UP001145742"/>
    </source>
</evidence>
<evidence type="ECO:0000313" key="1">
    <source>
        <dbReference type="EMBL" id="KAJ7417755.1"/>
    </source>
</evidence>
<dbReference type="EMBL" id="WHWB01033738">
    <property type="protein sequence ID" value="KAJ7417755.1"/>
    <property type="molecule type" value="Genomic_DNA"/>
</dbReference>
<name>A0ABQ9DA14_9PASS</name>
<gene>
    <name evidence="1" type="ORF">WISP_62808</name>
</gene>